<evidence type="ECO:0000313" key="1">
    <source>
        <dbReference type="EMBL" id="ACN28295.1"/>
    </source>
</evidence>
<organism evidence="1">
    <name type="scientific">Zea mays</name>
    <name type="common">Maize</name>
    <dbReference type="NCBI Taxonomy" id="4577"/>
    <lineage>
        <taxon>Eukaryota</taxon>
        <taxon>Viridiplantae</taxon>
        <taxon>Streptophyta</taxon>
        <taxon>Embryophyta</taxon>
        <taxon>Tracheophyta</taxon>
        <taxon>Spermatophyta</taxon>
        <taxon>Magnoliopsida</taxon>
        <taxon>Liliopsida</taxon>
        <taxon>Poales</taxon>
        <taxon>Poaceae</taxon>
        <taxon>PACMAD clade</taxon>
        <taxon>Panicoideae</taxon>
        <taxon>Andropogonodae</taxon>
        <taxon>Andropogoneae</taxon>
        <taxon>Tripsacinae</taxon>
        <taxon>Zea</taxon>
    </lineage>
</organism>
<reference evidence="1" key="1">
    <citation type="journal article" date="2009" name="PLoS Genet.">
        <title>Sequencing, mapping, and analysis of 27,455 maize full-length cDNAs.</title>
        <authorList>
            <person name="Soderlund C."/>
            <person name="Descour A."/>
            <person name="Kudrna D."/>
            <person name="Bomhoff M."/>
            <person name="Boyd L."/>
            <person name="Currie J."/>
            <person name="Angelova A."/>
            <person name="Collura K."/>
            <person name="Wissotski M."/>
            <person name="Ashley E."/>
            <person name="Morrow D."/>
            <person name="Fernandes J."/>
            <person name="Walbot V."/>
            <person name="Yu Y."/>
        </authorList>
    </citation>
    <scope>NUCLEOTIDE SEQUENCE</scope>
    <source>
        <strain evidence="1">B73</strain>
    </source>
</reference>
<reference evidence="1" key="2">
    <citation type="submission" date="2012-06" db="EMBL/GenBank/DDBJ databases">
        <authorList>
            <person name="Yu Y."/>
            <person name="Currie J."/>
            <person name="Lomeli R."/>
            <person name="Angelova A."/>
            <person name="Collura K."/>
            <person name="Wissotski M."/>
            <person name="Campos D."/>
            <person name="Kudrna D."/>
            <person name="Golser W."/>
            <person name="Ashely E."/>
            <person name="Descour A."/>
            <person name="Fernandes J."/>
            <person name="Soderlund C."/>
            <person name="Walbot V."/>
        </authorList>
    </citation>
    <scope>NUCLEOTIDE SEQUENCE</scope>
    <source>
        <strain evidence="1">B73</strain>
    </source>
</reference>
<proteinExistence type="evidence at transcript level"/>
<dbReference type="EMBL" id="BT063598">
    <property type="protein sequence ID" value="ACN28295.1"/>
    <property type="molecule type" value="mRNA"/>
</dbReference>
<accession>C0P5M9</accession>
<sequence>MSSIKSASPLHTSLSARVNNHTVVGARWTARTTAVHTGRQVMRPFLVSVLQFLFFDL</sequence>
<protein>
    <submittedName>
        <fullName evidence="1">Uncharacterized protein</fullName>
    </submittedName>
</protein>
<dbReference type="AlphaFoldDB" id="C0P5M9"/>
<name>C0P5M9_MAIZE</name>